<proteinExistence type="inferred from homology"/>
<dbReference type="GO" id="GO:0003743">
    <property type="term" value="F:translation initiation factor activity"/>
    <property type="evidence" value="ECO:0007669"/>
    <property type="project" value="UniProtKB-KW"/>
</dbReference>
<comment type="caution">
    <text evidence="5">The sequence shown here is derived from an EMBL/GenBank/DDBJ whole genome shotgun (WGS) entry which is preliminary data.</text>
</comment>
<reference evidence="5 6" key="1">
    <citation type="submission" date="2023-01" db="EMBL/GenBank/DDBJ databases">
        <authorList>
            <person name="Whitehead M."/>
        </authorList>
    </citation>
    <scope>NUCLEOTIDE SEQUENCE [LARGE SCALE GENOMIC DNA]</scope>
</reference>
<evidence type="ECO:0000259" key="4">
    <source>
        <dbReference type="Pfam" id="PF02854"/>
    </source>
</evidence>
<dbReference type="Pfam" id="PF02854">
    <property type="entry name" value="MIF4G"/>
    <property type="match status" value="1"/>
</dbReference>
<organism evidence="5 6">
    <name type="scientific">Macrosiphum euphorbiae</name>
    <name type="common">potato aphid</name>
    <dbReference type="NCBI Taxonomy" id="13131"/>
    <lineage>
        <taxon>Eukaryota</taxon>
        <taxon>Metazoa</taxon>
        <taxon>Ecdysozoa</taxon>
        <taxon>Arthropoda</taxon>
        <taxon>Hexapoda</taxon>
        <taxon>Insecta</taxon>
        <taxon>Pterygota</taxon>
        <taxon>Neoptera</taxon>
        <taxon>Paraneoptera</taxon>
        <taxon>Hemiptera</taxon>
        <taxon>Sternorrhyncha</taxon>
        <taxon>Aphidomorpha</taxon>
        <taxon>Aphidoidea</taxon>
        <taxon>Aphididae</taxon>
        <taxon>Macrosiphini</taxon>
        <taxon>Macrosiphum</taxon>
    </lineage>
</organism>
<keyword evidence="3" id="KW-0648">Protein biosynthesis</keyword>
<dbReference type="EMBL" id="CARXXK010000003">
    <property type="protein sequence ID" value="CAI6362789.1"/>
    <property type="molecule type" value="Genomic_DNA"/>
</dbReference>
<dbReference type="GO" id="GO:0016281">
    <property type="term" value="C:eukaryotic translation initiation factor 4F complex"/>
    <property type="evidence" value="ECO:0007669"/>
    <property type="project" value="TreeGrafter"/>
</dbReference>
<evidence type="ECO:0000313" key="5">
    <source>
        <dbReference type="EMBL" id="CAI6362789.1"/>
    </source>
</evidence>
<feature type="domain" description="MIF4G" evidence="4">
    <location>
        <begin position="13"/>
        <end position="220"/>
    </location>
</feature>
<sequence>MEQKNNSDQVLNTVRSIVYHLNDVNWVKMTQKMMALPINNVKLLDDITNIIFDRALKRQNYTHIYAQMCARLINDSKFNNLIATDTEITFQKVLLKKCHDVFYSNYQEELNKLKDTMKNDNMVPKKCLSGVLNNFLFDFQKRSICNCRFIGELFKNGAFPEKYILKCIGDLEKRRKEKNDNNYELQMHCLCIILQSVGLILSKTSYDLNKKINKLVSSMENHGMSSTLKCLIKKLKIMNSKGWMDEEPVKFAGTNYNAYRDLPPHMQMVYRVRSKKIISDWAYDESHDHRLNVVNNYKIEVRSNIPPKL</sequence>
<dbReference type="PANTHER" id="PTHR23253">
    <property type="entry name" value="EUKARYOTIC TRANSLATION INITIATION FACTOR 4 GAMMA"/>
    <property type="match status" value="1"/>
</dbReference>
<accession>A0AAV0X361</accession>
<name>A0AAV0X361_9HEMI</name>
<evidence type="ECO:0000313" key="6">
    <source>
        <dbReference type="Proteomes" id="UP001160148"/>
    </source>
</evidence>
<gene>
    <name evidence="5" type="ORF">MEUPH1_LOCUS17825</name>
</gene>
<evidence type="ECO:0000256" key="1">
    <source>
        <dbReference type="ARBA" id="ARBA00005775"/>
    </source>
</evidence>
<comment type="similarity">
    <text evidence="1">Belongs to the eukaryotic initiation factor 4G family.</text>
</comment>
<evidence type="ECO:0000256" key="2">
    <source>
        <dbReference type="ARBA" id="ARBA00022540"/>
    </source>
</evidence>
<dbReference type="GO" id="GO:0003729">
    <property type="term" value="F:mRNA binding"/>
    <property type="evidence" value="ECO:0007669"/>
    <property type="project" value="TreeGrafter"/>
</dbReference>
<protein>
    <recommendedName>
        <fullName evidence="4">MIF4G domain-containing protein</fullName>
    </recommendedName>
</protein>
<dbReference type="SUPFAM" id="SSF48371">
    <property type="entry name" value="ARM repeat"/>
    <property type="match status" value="1"/>
</dbReference>
<dbReference type="AlphaFoldDB" id="A0AAV0X361"/>
<dbReference type="Gene3D" id="1.25.40.180">
    <property type="match status" value="1"/>
</dbReference>
<keyword evidence="2" id="KW-0396">Initiation factor</keyword>
<dbReference type="Proteomes" id="UP001160148">
    <property type="component" value="Unassembled WGS sequence"/>
</dbReference>
<keyword evidence="6" id="KW-1185">Reference proteome</keyword>
<evidence type="ECO:0000256" key="3">
    <source>
        <dbReference type="ARBA" id="ARBA00022917"/>
    </source>
</evidence>
<dbReference type="InterPro" id="IPR003890">
    <property type="entry name" value="MIF4G-like_typ-3"/>
</dbReference>
<dbReference type="PANTHER" id="PTHR23253:SF9">
    <property type="entry name" value="EUKARYOTIC TRANSLATION INITIATION FACTOR 4 GAMMA 2"/>
    <property type="match status" value="1"/>
</dbReference>
<dbReference type="InterPro" id="IPR016024">
    <property type="entry name" value="ARM-type_fold"/>
</dbReference>